<evidence type="ECO:0000313" key="13">
    <source>
        <dbReference type="Proteomes" id="UP000306509"/>
    </source>
</evidence>
<evidence type="ECO:0000256" key="1">
    <source>
        <dbReference type="ARBA" id="ARBA00018672"/>
    </source>
</evidence>
<dbReference type="InterPro" id="IPR016032">
    <property type="entry name" value="Sig_transdc_resp-reg_C-effctor"/>
</dbReference>
<dbReference type="CDD" id="cd17574">
    <property type="entry name" value="REC_OmpR"/>
    <property type="match status" value="1"/>
</dbReference>
<evidence type="ECO:0000256" key="3">
    <source>
        <dbReference type="ARBA" id="ARBA00023012"/>
    </source>
</evidence>
<dbReference type="GO" id="GO:0032993">
    <property type="term" value="C:protein-DNA complex"/>
    <property type="evidence" value="ECO:0007669"/>
    <property type="project" value="TreeGrafter"/>
</dbReference>
<dbReference type="GO" id="GO:0006355">
    <property type="term" value="P:regulation of DNA-templated transcription"/>
    <property type="evidence" value="ECO:0007669"/>
    <property type="project" value="InterPro"/>
</dbReference>
<dbReference type="GO" id="GO:0000976">
    <property type="term" value="F:transcription cis-regulatory region binding"/>
    <property type="evidence" value="ECO:0007669"/>
    <property type="project" value="TreeGrafter"/>
</dbReference>
<keyword evidence="5 9" id="KW-0238">DNA-binding</keyword>
<name>A0A4U8Q7X3_9FIRM</name>
<dbReference type="Pfam" id="PF00072">
    <property type="entry name" value="Response_reg"/>
    <property type="match status" value="1"/>
</dbReference>
<reference evidence="12 13" key="1">
    <citation type="journal article" date="2019" name="Anaerobe">
        <title>Detection of Robinsoniella peoriensis in multiple bone samples of a trauma patient.</title>
        <authorList>
            <person name="Schrottner P."/>
            <person name="Hartwich K."/>
            <person name="Bunk B."/>
            <person name="Schober I."/>
            <person name="Helbig S."/>
            <person name="Rudolph W.W."/>
            <person name="Gunzer F."/>
        </authorList>
    </citation>
    <scope>NUCLEOTIDE SEQUENCE [LARGE SCALE GENOMIC DNA]</scope>
    <source>
        <strain evidence="12 13">DSM 106044</strain>
    </source>
</reference>
<dbReference type="InterPro" id="IPR011006">
    <property type="entry name" value="CheY-like_superfamily"/>
</dbReference>
<dbReference type="AlphaFoldDB" id="A0A4U8Q7X3"/>
<comment type="caution">
    <text evidence="12">The sequence shown here is derived from an EMBL/GenBank/DDBJ whole genome shotgun (WGS) entry which is preliminary data.</text>
</comment>
<dbReference type="RefSeq" id="WP_138002571.1">
    <property type="nucleotide sequence ID" value="NZ_QGQD01000052.1"/>
</dbReference>
<proteinExistence type="predicted"/>
<dbReference type="InterPro" id="IPR039420">
    <property type="entry name" value="WalR-like"/>
</dbReference>
<feature type="modified residue" description="4-aspartylphosphate" evidence="8">
    <location>
        <position position="52"/>
    </location>
</feature>
<dbReference type="GO" id="GO:0000156">
    <property type="term" value="F:phosphorelay response regulator activity"/>
    <property type="evidence" value="ECO:0007669"/>
    <property type="project" value="TreeGrafter"/>
</dbReference>
<dbReference type="GO" id="GO:0005829">
    <property type="term" value="C:cytosol"/>
    <property type="evidence" value="ECO:0007669"/>
    <property type="project" value="TreeGrafter"/>
</dbReference>
<evidence type="ECO:0000256" key="5">
    <source>
        <dbReference type="ARBA" id="ARBA00023125"/>
    </source>
</evidence>
<dbReference type="CDD" id="cd00383">
    <property type="entry name" value="trans_reg_C"/>
    <property type="match status" value="1"/>
</dbReference>
<keyword evidence="4" id="KW-0805">Transcription regulation</keyword>
<dbReference type="Gene3D" id="3.40.50.2300">
    <property type="match status" value="1"/>
</dbReference>
<evidence type="ECO:0000256" key="9">
    <source>
        <dbReference type="PROSITE-ProRule" id="PRU01091"/>
    </source>
</evidence>
<evidence type="ECO:0000256" key="4">
    <source>
        <dbReference type="ARBA" id="ARBA00023015"/>
    </source>
</evidence>
<dbReference type="SUPFAM" id="SSF52172">
    <property type="entry name" value="CheY-like"/>
    <property type="match status" value="1"/>
</dbReference>
<feature type="domain" description="OmpR/PhoB-type" evidence="11">
    <location>
        <begin position="125"/>
        <end position="224"/>
    </location>
</feature>
<accession>A0A4U8Q7X3</accession>
<dbReference type="Gene3D" id="1.10.10.10">
    <property type="entry name" value="Winged helix-like DNA-binding domain superfamily/Winged helix DNA-binding domain"/>
    <property type="match status" value="1"/>
</dbReference>
<dbReference type="SUPFAM" id="SSF46894">
    <property type="entry name" value="C-terminal effector domain of the bipartite response regulators"/>
    <property type="match status" value="1"/>
</dbReference>
<evidence type="ECO:0000256" key="8">
    <source>
        <dbReference type="PROSITE-ProRule" id="PRU00169"/>
    </source>
</evidence>
<evidence type="ECO:0000259" key="10">
    <source>
        <dbReference type="PROSITE" id="PS50110"/>
    </source>
</evidence>
<dbReference type="PANTHER" id="PTHR48111">
    <property type="entry name" value="REGULATOR OF RPOS"/>
    <property type="match status" value="1"/>
</dbReference>
<organism evidence="12 13">
    <name type="scientific">Robinsoniella peoriensis</name>
    <dbReference type="NCBI Taxonomy" id="180332"/>
    <lineage>
        <taxon>Bacteria</taxon>
        <taxon>Bacillati</taxon>
        <taxon>Bacillota</taxon>
        <taxon>Clostridia</taxon>
        <taxon>Lachnospirales</taxon>
        <taxon>Lachnospiraceae</taxon>
        <taxon>Robinsoniella</taxon>
    </lineage>
</organism>
<evidence type="ECO:0000256" key="6">
    <source>
        <dbReference type="ARBA" id="ARBA00023163"/>
    </source>
</evidence>
<feature type="DNA-binding region" description="OmpR/PhoB-type" evidence="9">
    <location>
        <begin position="125"/>
        <end position="224"/>
    </location>
</feature>
<evidence type="ECO:0000313" key="12">
    <source>
        <dbReference type="EMBL" id="TLD00619.1"/>
    </source>
</evidence>
<dbReference type="Proteomes" id="UP000306509">
    <property type="component" value="Unassembled WGS sequence"/>
</dbReference>
<dbReference type="SMART" id="SM00448">
    <property type="entry name" value="REC"/>
    <property type="match status" value="1"/>
</dbReference>
<dbReference type="PROSITE" id="PS51755">
    <property type="entry name" value="OMPR_PHOB"/>
    <property type="match status" value="1"/>
</dbReference>
<dbReference type="PANTHER" id="PTHR48111:SF40">
    <property type="entry name" value="PHOSPHATE REGULON TRANSCRIPTIONAL REGULATORY PROTEIN PHOB"/>
    <property type="match status" value="1"/>
</dbReference>
<dbReference type="InterPro" id="IPR036388">
    <property type="entry name" value="WH-like_DNA-bd_sf"/>
</dbReference>
<dbReference type="InterPro" id="IPR001867">
    <property type="entry name" value="OmpR/PhoB-type_DNA-bd"/>
</dbReference>
<sequence length="238" mass="27825">MIRILLVEDYEELRTELTEVLTDESYKVFPANTFVSALHIFRKEQIDLCILDIRLPDGNGYSLCKKIRTISDVPIIFLTALNKEEQIIHGLEIGADDYLSKPFRLGEFLARIRVQLKKHNIQELKSIIHSGTLTFNIQNYTVERNDQELNLSPIEFLLCIELLNAKGALVNRSQLLQLISDKTGSFPEDNTLTVYFSRIKKKIGTFKNCEYIETVRGYGYRWSIAIYDKERRYYEMER</sequence>
<evidence type="ECO:0000256" key="7">
    <source>
        <dbReference type="ARBA" id="ARBA00024867"/>
    </source>
</evidence>
<evidence type="ECO:0000259" key="11">
    <source>
        <dbReference type="PROSITE" id="PS51755"/>
    </source>
</evidence>
<keyword evidence="2 8" id="KW-0597">Phosphoprotein</keyword>
<dbReference type="Gene3D" id="6.10.250.690">
    <property type="match status" value="1"/>
</dbReference>
<dbReference type="SMART" id="SM00862">
    <property type="entry name" value="Trans_reg_C"/>
    <property type="match status" value="1"/>
</dbReference>
<keyword evidence="3" id="KW-0902">Two-component regulatory system</keyword>
<dbReference type="Pfam" id="PF00486">
    <property type="entry name" value="Trans_reg_C"/>
    <property type="match status" value="1"/>
</dbReference>
<feature type="domain" description="Response regulatory" evidence="10">
    <location>
        <begin position="3"/>
        <end position="116"/>
    </location>
</feature>
<protein>
    <recommendedName>
        <fullName evidence="1">Stage 0 sporulation protein A homolog</fullName>
    </recommendedName>
</protein>
<evidence type="ECO:0000256" key="2">
    <source>
        <dbReference type="ARBA" id="ARBA00022553"/>
    </source>
</evidence>
<comment type="function">
    <text evidence="7">May play the central regulatory role in sporulation. It may be an element of the effector pathway responsible for the activation of sporulation genes in response to nutritional stress. Spo0A may act in concert with spo0H (a sigma factor) to control the expression of some genes that are critical to the sporulation process.</text>
</comment>
<gene>
    <name evidence="12" type="primary">kdpE_2</name>
    <name evidence="12" type="ORF">DSM106044_02568</name>
</gene>
<dbReference type="PROSITE" id="PS50110">
    <property type="entry name" value="RESPONSE_REGULATORY"/>
    <property type="match status" value="1"/>
</dbReference>
<dbReference type="EMBL" id="QGQD01000052">
    <property type="protein sequence ID" value="TLD00619.1"/>
    <property type="molecule type" value="Genomic_DNA"/>
</dbReference>
<keyword evidence="13" id="KW-1185">Reference proteome</keyword>
<dbReference type="InterPro" id="IPR001789">
    <property type="entry name" value="Sig_transdc_resp-reg_receiver"/>
</dbReference>
<keyword evidence="6" id="KW-0804">Transcription</keyword>